<gene>
    <name evidence="6" type="ORF">SAMN04490355_102114</name>
</gene>
<reference evidence="7" key="1">
    <citation type="submission" date="2016-10" db="EMBL/GenBank/DDBJ databases">
        <authorList>
            <person name="Varghese N."/>
            <person name="Submissions S."/>
        </authorList>
    </citation>
    <scope>NUCLEOTIDE SEQUENCE [LARGE SCALE GENOMIC DNA]</scope>
    <source>
        <strain evidence="7">DSM 13327</strain>
    </source>
</reference>
<dbReference type="PANTHER" id="PTHR10344:SF4">
    <property type="entry name" value="UMP-CMP KINASE 2, MITOCHONDRIAL"/>
    <property type="match status" value="1"/>
</dbReference>
<keyword evidence="6" id="KW-0808">Transferase</keyword>
<dbReference type="InterPro" id="IPR027417">
    <property type="entry name" value="P-loop_NTPase"/>
</dbReference>
<dbReference type="GO" id="GO:0006235">
    <property type="term" value="P:dTTP biosynthetic process"/>
    <property type="evidence" value="ECO:0007669"/>
    <property type="project" value="TreeGrafter"/>
</dbReference>
<dbReference type="Proteomes" id="UP000199520">
    <property type="component" value="Unassembled WGS sequence"/>
</dbReference>
<keyword evidence="6" id="KW-0418">Kinase</keyword>
<comment type="similarity">
    <text evidence="1">Belongs to the thymidylate kinase family.</text>
</comment>
<evidence type="ECO:0000259" key="5">
    <source>
        <dbReference type="Pfam" id="PF02223"/>
    </source>
</evidence>
<dbReference type="GO" id="GO:0005524">
    <property type="term" value="F:ATP binding"/>
    <property type="evidence" value="ECO:0007669"/>
    <property type="project" value="UniProtKB-KW"/>
</dbReference>
<dbReference type="Gene3D" id="3.40.50.300">
    <property type="entry name" value="P-loop containing nucleotide triphosphate hydrolases"/>
    <property type="match status" value="1"/>
</dbReference>
<dbReference type="GO" id="GO:0006233">
    <property type="term" value="P:dTDP biosynthetic process"/>
    <property type="evidence" value="ECO:0007669"/>
    <property type="project" value="TreeGrafter"/>
</dbReference>
<dbReference type="RefSeq" id="WP_090937646.1">
    <property type="nucleotide sequence ID" value="NZ_FOTS01000021.1"/>
</dbReference>
<evidence type="ECO:0000256" key="3">
    <source>
        <dbReference type="ARBA" id="ARBA00022741"/>
    </source>
</evidence>
<dbReference type="PANTHER" id="PTHR10344">
    <property type="entry name" value="THYMIDYLATE KINASE"/>
    <property type="match status" value="1"/>
</dbReference>
<dbReference type="EMBL" id="FOTS01000021">
    <property type="protein sequence ID" value="SFL84581.1"/>
    <property type="molecule type" value="Genomic_DNA"/>
</dbReference>
<name>A0A1I4L0X6_9FIRM</name>
<feature type="domain" description="Thymidylate kinase-like" evidence="5">
    <location>
        <begin position="8"/>
        <end position="201"/>
    </location>
</feature>
<dbReference type="SUPFAM" id="SSF52540">
    <property type="entry name" value="P-loop containing nucleoside triphosphate hydrolases"/>
    <property type="match status" value="1"/>
</dbReference>
<sequence length="227" mass="26351">MNGKLIIIEAGDGSGKATQTEKLYHRLKDEKRTVRKVSFPDYKSSSSALIKMYLNGDFGNSPDAVNPYAASSFYAVDRYASYKQDWGEFYKQGGIIIADRYTTSNMVHQAVKIQRQEEKDAFLDWLWDLEFVKFGLPIPDGVIFLDMPPVYSKVLREERAKNNGEQIPDIHERDEQYLEKCYSNYCLIADKYHWCKIPCIHQTKLKTVDEIHEDVYQSVQKILVNNK</sequence>
<dbReference type="FunFam" id="3.40.50.300:FF:002288">
    <property type="entry name" value="Probable thymidylate kinase"/>
    <property type="match status" value="1"/>
</dbReference>
<evidence type="ECO:0000313" key="7">
    <source>
        <dbReference type="Proteomes" id="UP000199520"/>
    </source>
</evidence>
<keyword evidence="7" id="KW-1185">Reference proteome</keyword>
<proteinExistence type="inferred from homology"/>
<dbReference type="AlphaFoldDB" id="A0A1I4L0X6"/>
<evidence type="ECO:0000256" key="1">
    <source>
        <dbReference type="ARBA" id="ARBA00009776"/>
    </source>
</evidence>
<accession>A0A1I4L0X6</accession>
<keyword evidence="4" id="KW-0067">ATP-binding</keyword>
<dbReference type="InterPro" id="IPR039430">
    <property type="entry name" value="Thymidylate_kin-like_dom"/>
</dbReference>
<dbReference type="STRING" id="1123291.SAMN04490355_102114"/>
<evidence type="ECO:0000256" key="4">
    <source>
        <dbReference type="ARBA" id="ARBA00022840"/>
    </source>
</evidence>
<keyword evidence="3" id="KW-0547">Nucleotide-binding</keyword>
<dbReference type="GO" id="GO:0005829">
    <property type="term" value="C:cytosol"/>
    <property type="evidence" value="ECO:0007669"/>
    <property type="project" value="TreeGrafter"/>
</dbReference>
<organism evidence="6 7">
    <name type="scientific">Pelosinus propionicus DSM 13327</name>
    <dbReference type="NCBI Taxonomy" id="1123291"/>
    <lineage>
        <taxon>Bacteria</taxon>
        <taxon>Bacillati</taxon>
        <taxon>Bacillota</taxon>
        <taxon>Negativicutes</taxon>
        <taxon>Selenomonadales</taxon>
        <taxon>Sporomusaceae</taxon>
        <taxon>Pelosinus</taxon>
    </lineage>
</organism>
<dbReference type="OrthoDB" id="9774907at2"/>
<dbReference type="GO" id="GO:0006227">
    <property type="term" value="P:dUDP biosynthetic process"/>
    <property type="evidence" value="ECO:0007669"/>
    <property type="project" value="TreeGrafter"/>
</dbReference>
<evidence type="ECO:0000313" key="6">
    <source>
        <dbReference type="EMBL" id="SFL84581.1"/>
    </source>
</evidence>
<protein>
    <recommendedName>
        <fullName evidence="2">Thymidylate kinase</fullName>
    </recommendedName>
</protein>
<evidence type="ECO:0000256" key="2">
    <source>
        <dbReference type="ARBA" id="ARBA00017144"/>
    </source>
</evidence>
<dbReference type="GO" id="GO:0004798">
    <property type="term" value="F:dTMP kinase activity"/>
    <property type="evidence" value="ECO:0007669"/>
    <property type="project" value="TreeGrafter"/>
</dbReference>
<dbReference type="Pfam" id="PF02223">
    <property type="entry name" value="Thymidylate_kin"/>
    <property type="match status" value="1"/>
</dbReference>